<sequence>MYLLGDPLYARRGRFLLSRQLHGVVGPIHPAGPSSERHALDSVKPTPVIKREATFSQWPPPAIDTKGMFSR</sequence>
<reference evidence="1 2" key="1">
    <citation type="submission" date="2019-05" db="EMBL/GenBank/DDBJ databases">
        <title>Emergence of the Ug99 lineage of the wheat stem rust pathogen through somatic hybridization.</title>
        <authorList>
            <person name="Li F."/>
            <person name="Upadhyaya N.M."/>
            <person name="Sperschneider J."/>
            <person name="Matny O."/>
            <person name="Nguyen-Phuc H."/>
            <person name="Mago R."/>
            <person name="Raley C."/>
            <person name="Miller M.E."/>
            <person name="Silverstein K.A.T."/>
            <person name="Henningsen E."/>
            <person name="Hirsch C.D."/>
            <person name="Visser B."/>
            <person name="Pretorius Z.A."/>
            <person name="Steffenson B.J."/>
            <person name="Schwessinger B."/>
            <person name="Dodds P.N."/>
            <person name="Figueroa M."/>
        </authorList>
    </citation>
    <scope>NUCLEOTIDE SEQUENCE [LARGE SCALE GENOMIC DNA]</scope>
    <source>
        <strain evidence="1 2">Ug99</strain>
    </source>
</reference>
<dbReference type="EMBL" id="VDEP01000478">
    <property type="protein sequence ID" value="KAA1072574.1"/>
    <property type="molecule type" value="Genomic_DNA"/>
</dbReference>
<name>A0A5B0M9R1_PUCGR</name>
<comment type="caution">
    <text evidence="1">The sequence shown here is derived from an EMBL/GenBank/DDBJ whole genome shotgun (WGS) entry which is preliminary data.</text>
</comment>
<protein>
    <submittedName>
        <fullName evidence="1">Uncharacterized protein</fullName>
    </submittedName>
</protein>
<proteinExistence type="predicted"/>
<evidence type="ECO:0000313" key="2">
    <source>
        <dbReference type="Proteomes" id="UP000325313"/>
    </source>
</evidence>
<evidence type="ECO:0000313" key="1">
    <source>
        <dbReference type="EMBL" id="KAA1072574.1"/>
    </source>
</evidence>
<organism evidence="1 2">
    <name type="scientific">Puccinia graminis f. sp. tritici</name>
    <dbReference type="NCBI Taxonomy" id="56615"/>
    <lineage>
        <taxon>Eukaryota</taxon>
        <taxon>Fungi</taxon>
        <taxon>Dikarya</taxon>
        <taxon>Basidiomycota</taxon>
        <taxon>Pucciniomycotina</taxon>
        <taxon>Pucciniomycetes</taxon>
        <taxon>Pucciniales</taxon>
        <taxon>Pucciniaceae</taxon>
        <taxon>Puccinia</taxon>
    </lineage>
</organism>
<dbReference type="Proteomes" id="UP000325313">
    <property type="component" value="Unassembled WGS sequence"/>
</dbReference>
<dbReference type="AlphaFoldDB" id="A0A5B0M9R1"/>
<gene>
    <name evidence="1" type="ORF">PGTUg99_020505</name>
</gene>
<accession>A0A5B0M9R1</accession>